<comment type="caution">
    <text evidence="13">The sequence shown here is derived from an EMBL/GenBank/DDBJ whole genome shotgun (WGS) entry which is preliminary data.</text>
</comment>
<evidence type="ECO:0000256" key="2">
    <source>
        <dbReference type="ARBA" id="ARBA00022618"/>
    </source>
</evidence>
<keyword evidence="2 10" id="KW-0132">Cell division</keyword>
<dbReference type="AlphaFoldDB" id="A0A934IEH6"/>
<evidence type="ECO:0000256" key="8">
    <source>
        <dbReference type="ARBA" id="ARBA00023306"/>
    </source>
</evidence>
<feature type="binding site" evidence="10">
    <location>
        <position position="130"/>
    </location>
    <ligand>
        <name>UDP-N-acetyl-alpha-D-glucosamine</name>
        <dbReference type="ChEBI" id="CHEBI:57705"/>
    </ligand>
</feature>
<dbReference type="CDD" id="cd03785">
    <property type="entry name" value="GT28_MurG"/>
    <property type="match status" value="1"/>
</dbReference>
<dbReference type="GO" id="GO:0050511">
    <property type="term" value="F:undecaprenyldiphospho-muramoylpentapeptide beta-N-acetylglucosaminyltransferase activity"/>
    <property type="evidence" value="ECO:0007669"/>
    <property type="project" value="UniProtKB-UniRule"/>
</dbReference>
<keyword evidence="6 10" id="KW-0573">Peptidoglycan synthesis</keyword>
<evidence type="ECO:0000256" key="4">
    <source>
        <dbReference type="ARBA" id="ARBA00022679"/>
    </source>
</evidence>
<name>A0A934IEH6_9MICO</name>
<dbReference type="PANTHER" id="PTHR21015:SF22">
    <property type="entry name" value="GLYCOSYLTRANSFERASE"/>
    <property type="match status" value="1"/>
</dbReference>
<evidence type="ECO:0000256" key="3">
    <source>
        <dbReference type="ARBA" id="ARBA00022676"/>
    </source>
</evidence>
<comment type="similarity">
    <text evidence="10">Belongs to the glycosyltransferase 28 family. MurG subfamily.</text>
</comment>
<dbReference type="EMBL" id="JAEINH010000008">
    <property type="protein sequence ID" value="MBI9115464.1"/>
    <property type="molecule type" value="Genomic_DNA"/>
</dbReference>
<keyword evidence="3 10" id="KW-0328">Glycosyltransferase</keyword>
<evidence type="ECO:0000256" key="1">
    <source>
        <dbReference type="ARBA" id="ARBA00022475"/>
    </source>
</evidence>
<dbReference type="GO" id="GO:0009252">
    <property type="term" value="P:peptidoglycan biosynthetic process"/>
    <property type="evidence" value="ECO:0007669"/>
    <property type="project" value="UniProtKB-UniRule"/>
</dbReference>
<dbReference type="InterPro" id="IPR004276">
    <property type="entry name" value="GlycoTrans_28_N"/>
</dbReference>
<feature type="binding site" evidence="10">
    <location>
        <position position="167"/>
    </location>
    <ligand>
        <name>UDP-N-acetyl-alpha-D-glucosamine</name>
        <dbReference type="ChEBI" id="CHEBI:57705"/>
    </ligand>
</feature>
<sequence length="382" mass="39606">MRDLVVESVLLAGGGTAGHVNPLLAVADELERRNPGVRMVVLGTREGLESDLVPARGLRLAVVPRVPMPRRPTLDWFRLPGRLRAAVRAAGAAIDEIDAQVVVGFGGYVSTPAYLAARRRGVPVVVQEQNARPGLANRLGARWARSVALTFPAAAFPDAQVTGLPLRTEIAGLLTERADDADGSRRKAAAELGLDPDAPVVLVTGGSLGAKRINDTVASCAEELTRDGVQVLHLTGRGKADDVRSAVAGLPADQAARYHVLEYLADMHHAYAVADLVVCRSGAGTVCELAALGLPAVFVPLPIGNGEQRLNAAAFVEAGGGLLVADDDFTAGWVRSEVVPLLGDAEALARMRVAAASVGVPDAAGKVAHLVEEAAAHGRGAP</sequence>
<dbReference type="NCBIfam" id="TIGR01133">
    <property type="entry name" value="murG"/>
    <property type="match status" value="1"/>
</dbReference>
<keyword evidence="5 10" id="KW-0133">Cell shape</keyword>
<dbReference type="GO" id="GO:0005975">
    <property type="term" value="P:carbohydrate metabolic process"/>
    <property type="evidence" value="ECO:0007669"/>
    <property type="project" value="InterPro"/>
</dbReference>
<dbReference type="GO" id="GO:0051301">
    <property type="term" value="P:cell division"/>
    <property type="evidence" value="ECO:0007669"/>
    <property type="project" value="UniProtKB-KW"/>
</dbReference>
<keyword evidence="8 10" id="KW-0131">Cell cycle</keyword>
<dbReference type="Pfam" id="PF04101">
    <property type="entry name" value="Glyco_tran_28_C"/>
    <property type="match status" value="1"/>
</dbReference>
<dbReference type="EC" id="2.4.1.227" evidence="10"/>
<comment type="pathway">
    <text evidence="10">Cell wall biogenesis; peptidoglycan biosynthesis.</text>
</comment>
<organism evidence="13 14">
    <name type="scientific">Sanguibacter suaedae</name>
    <dbReference type="NCBI Taxonomy" id="2795737"/>
    <lineage>
        <taxon>Bacteria</taxon>
        <taxon>Bacillati</taxon>
        <taxon>Actinomycetota</taxon>
        <taxon>Actinomycetes</taxon>
        <taxon>Micrococcales</taxon>
        <taxon>Sanguibacteraceae</taxon>
        <taxon>Sanguibacter</taxon>
    </lineage>
</organism>
<feature type="binding site" evidence="10">
    <location>
        <position position="308"/>
    </location>
    <ligand>
        <name>UDP-N-acetyl-alpha-D-glucosamine</name>
        <dbReference type="ChEBI" id="CHEBI:57705"/>
    </ligand>
</feature>
<dbReference type="Proteomes" id="UP000602087">
    <property type="component" value="Unassembled WGS sequence"/>
</dbReference>
<feature type="binding site" evidence="10">
    <location>
        <position position="207"/>
    </location>
    <ligand>
        <name>UDP-N-acetyl-alpha-D-glucosamine</name>
        <dbReference type="ChEBI" id="CHEBI:57705"/>
    </ligand>
</feature>
<keyword evidence="7 10" id="KW-0472">Membrane</keyword>
<reference evidence="13" key="1">
    <citation type="submission" date="2020-12" db="EMBL/GenBank/DDBJ databases">
        <title>Sanguibacter suaedae sp. nov., isolated from Suaeda aralocaspica.</title>
        <authorList>
            <person name="Ma Q."/>
        </authorList>
    </citation>
    <scope>NUCLEOTIDE SEQUENCE</scope>
    <source>
        <strain evidence="13">YZGR15</strain>
    </source>
</reference>
<dbReference type="InterPro" id="IPR007235">
    <property type="entry name" value="Glyco_trans_28_C"/>
</dbReference>
<evidence type="ECO:0000256" key="5">
    <source>
        <dbReference type="ARBA" id="ARBA00022960"/>
    </source>
</evidence>
<evidence type="ECO:0000256" key="9">
    <source>
        <dbReference type="ARBA" id="ARBA00023316"/>
    </source>
</evidence>
<comment type="function">
    <text evidence="10">Cell wall formation. Catalyzes the transfer of a GlcNAc subunit on undecaprenyl-pyrophosphoryl-MurNAc-pentapeptide (lipid intermediate I) to form undecaprenyl-pyrophosphoryl-MurNAc-(pentapeptide)GlcNAc (lipid intermediate II).</text>
</comment>
<evidence type="ECO:0000259" key="12">
    <source>
        <dbReference type="Pfam" id="PF04101"/>
    </source>
</evidence>
<evidence type="ECO:0000256" key="6">
    <source>
        <dbReference type="ARBA" id="ARBA00022984"/>
    </source>
</evidence>
<dbReference type="PANTHER" id="PTHR21015">
    <property type="entry name" value="UDP-N-ACETYLGLUCOSAMINE--N-ACETYLMURAMYL-(PENTAPEPTIDE) PYROPHOSPHORYL-UNDECAPRENOL N-ACETYLGLUCOSAMINE TRANSFERASE 1"/>
    <property type="match status" value="1"/>
</dbReference>
<comment type="catalytic activity">
    <reaction evidence="10">
        <text>di-trans,octa-cis-undecaprenyl diphospho-N-acetyl-alpha-D-muramoyl-L-alanyl-D-glutamyl-meso-2,6-diaminopimeloyl-D-alanyl-D-alanine + UDP-N-acetyl-alpha-D-glucosamine = di-trans,octa-cis-undecaprenyl diphospho-[N-acetyl-alpha-D-glucosaminyl-(1-&gt;4)]-N-acetyl-alpha-D-muramoyl-L-alanyl-D-glutamyl-meso-2,6-diaminopimeloyl-D-alanyl-D-alanine + UDP + H(+)</text>
        <dbReference type="Rhea" id="RHEA:31227"/>
        <dbReference type="ChEBI" id="CHEBI:15378"/>
        <dbReference type="ChEBI" id="CHEBI:57705"/>
        <dbReference type="ChEBI" id="CHEBI:58223"/>
        <dbReference type="ChEBI" id="CHEBI:61387"/>
        <dbReference type="ChEBI" id="CHEBI:61388"/>
        <dbReference type="EC" id="2.4.1.227"/>
    </reaction>
</comment>
<feature type="binding site" evidence="10">
    <location>
        <begin position="16"/>
        <end position="18"/>
    </location>
    <ligand>
        <name>UDP-N-acetyl-alpha-D-glucosamine</name>
        <dbReference type="ChEBI" id="CHEBI:57705"/>
    </ligand>
</feature>
<keyword evidence="1 10" id="KW-1003">Cell membrane</keyword>
<evidence type="ECO:0000259" key="11">
    <source>
        <dbReference type="Pfam" id="PF03033"/>
    </source>
</evidence>
<evidence type="ECO:0000256" key="10">
    <source>
        <dbReference type="HAMAP-Rule" id="MF_00033"/>
    </source>
</evidence>
<comment type="subcellular location">
    <subcellularLocation>
        <location evidence="10">Cell membrane</location>
        <topology evidence="10">Peripheral membrane protein</topology>
        <orientation evidence="10">Cytoplasmic side</orientation>
    </subcellularLocation>
</comment>
<dbReference type="Gene3D" id="3.40.50.2000">
    <property type="entry name" value="Glycogen Phosphorylase B"/>
    <property type="match status" value="2"/>
</dbReference>
<dbReference type="InterPro" id="IPR006009">
    <property type="entry name" value="GlcNAc_MurG"/>
</dbReference>
<feature type="domain" description="Glycosyltransferase family 28 N-terminal" evidence="11">
    <location>
        <begin position="9"/>
        <end position="148"/>
    </location>
</feature>
<protein>
    <recommendedName>
        <fullName evidence="10">UDP-N-acetylglucosamine--N-acetylmuramyl-(pentapeptide) pyrophosphoryl-undecaprenol N-acetylglucosamine transferase</fullName>
        <ecNumber evidence="10">2.4.1.227</ecNumber>
    </recommendedName>
    <alternativeName>
        <fullName evidence="10">Undecaprenyl-PP-MurNAc-pentapeptide-UDPGlcNAc GlcNAc transferase</fullName>
    </alternativeName>
</protein>
<proteinExistence type="inferred from homology"/>
<dbReference type="GO" id="GO:0008360">
    <property type="term" value="P:regulation of cell shape"/>
    <property type="evidence" value="ECO:0007669"/>
    <property type="project" value="UniProtKB-KW"/>
</dbReference>
<dbReference type="Pfam" id="PF03033">
    <property type="entry name" value="Glyco_transf_28"/>
    <property type="match status" value="1"/>
</dbReference>
<dbReference type="GO" id="GO:0071555">
    <property type="term" value="P:cell wall organization"/>
    <property type="evidence" value="ECO:0007669"/>
    <property type="project" value="UniProtKB-KW"/>
</dbReference>
<evidence type="ECO:0000313" key="13">
    <source>
        <dbReference type="EMBL" id="MBI9115464.1"/>
    </source>
</evidence>
<keyword evidence="4 10" id="KW-0808">Transferase</keyword>
<gene>
    <name evidence="10 13" type="primary">murG</name>
    <name evidence="13" type="ORF">JAV76_10625</name>
</gene>
<evidence type="ECO:0000256" key="7">
    <source>
        <dbReference type="ARBA" id="ARBA00023136"/>
    </source>
</evidence>
<accession>A0A934IEH6</accession>
<keyword evidence="14" id="KW-1185">Reference proteome</keyword>
<comment type="caution">
    <text evidence="10">Lacks conserved residue(s) required for the propagation of feature annotation.</text>
</comment>
<evidence type="ECO:0000313" key="14">
    <source>
        <dbReference type="Proteomes" id="UP000602087"/>
    </source>
</evidence>
<feature type="domain" description="Glycosyl transferase family 28 C-terminal" evidence="12">
    <location>
        <begin position="200"/>
        <end position="364"/>
    </location>
</feature>
<keyword evidence="9 10" id="KW-0961">Cell wall biogenesis/degradation</keyword>
<dbReference type="SUPFAM" id="SSF53756">
    <property type="entry name" value="UDP-Glycosyltransferase/glycogen phosphorylase"/>
    <property type="match status" value="1"/>
</dbReference>
<dbReference type="GO" id="GO:0005886">
    <property type="term" value="C:plasma membrane"/>
    <property type="evidence" value="ECO:0007669"/>
    <property type="project" value="UniProtKB-SubCell"/>
</dbReference>
<dbReference type="HAMAP" id="MF_00033">
    <property type="entry name" value="MurG"/>
    <property type="match status" value="1"/>
</dbReference>